<feature type="region of interest" description="Disordered" evidence="1">
    <location>
        <begin position="210"/>
        <end position="270"/>
    </location>
</feature>
<sequence>MMAEGGAEDAPLLGGGESASPGECSPEAHTPAPGGGHHPTWTQSPSTENLPQPTWPPTQESHSVVVASSPQPWPPDTWVGEYRSPRSQPPALDTLQLPEDLTPKLVHSQSSMDSGCDCDAEGGTGDATPQDTPVTTPPLTQQMSGTQNQMSWQTQNGINQVREAGGSLVCEPPGLSPLSPSQPGGASVPASPGAFNQVVVLVNPQGSQARTHPYLEGGGPRPPGCFCDRGEASMALPRPLDYHQDIQPKVTFRIDDDDDDDDDDDEEDDR</sequence>
<accession>A0AAV2Q3R1</accession>
<dbReference type="Proteomes" id="UP001497623">
    <property type="component" value="Unassembled WGS sequence"/>
</dbReference>
<feature type="compositionally biased region" description="Polar residues" evidence="1">
    <location>
        <begin position="127"/>
        <end position="151"/>
    </location>
</feature>
<feature type="compositionally biased region" description="Polar residues" evidence="1">
    <location>
        <begin position="40"/>
        <end position="70"/>
    </location>
</feature>
<evidence type="ECO:0000256" key="1">
    <source>
        <dbReference type="SAM" id="MobiDB-lite"/>
    </source>
</evidence>
<comment type="caution">
    <text evidence="2">The sequence shown here is derived from an EMBL/GenBank/DDBJ whole genome shotgun (WGS) entry which is preliminary data.</text>
</comment>
<keyword evidence="3" id="KW-1185">Reference proteome</keyword>
<feature type="compositionally biased region" description="Low complexity" evidence="1">
    <location>
        <begin position="172"/>
        <end position="185"/>
    </location>
</feature>
<feature type="region of interest" description="Disordered" evidence="1">
    <location>
        <begin position="166"/>
        <end position="192"/>
    </location>
</feature>
<organism evidence="2 3">
    <name type="scientific">Meganyctiphanes norvegica</name>
    <name type="common">Northern krill</name>
    <name type="synonym">Thysanopoda norvegica</name>
    <dbReference type="NCBI Taxonomy" id="48144"/>
    <lineage>
        <taxon>Eukaryota</taxon>
        <taxon>Metazoa</taxon>
        <taxon>Ecdysozoa</taxon>
        <taxon>Arthropoda</taxon>
        <taxon>Crustacea</taxon>
        <taxon>Multicrustacea</taxon>
        <taxon>Malacostraca</taxon>
        <taxon>Eumalacostraca</taxon>
        <taxon>Eucarida</taxon>
        <taxon>Euphausiacea</taxon>
        <taxon>Euphausiidae</taxon>
        <taxon>Meganyctiphanes</taxon>
    </lineage>
</organism>
<proteinExistence type="predicted"/>
<reference evidence="2 3" key="1">
    <citation type="submission" date="2024-05" db="EMBL/GenBank/DDBJ databases">
        <authorList>
            <person name="Wallberg A."/>
        </authorList>
    </citation>
    <scope>NUCLEOTIDE SEQUENCE [LARGE SCALE GENOMIC DNA]</scope>
</reference>
<gene>
    <name evidence="2" type="ORF">MNOR_LOCUS7792</name>
</gene>
<dbReference type="AlphaFoldDB" id="A0AAV2Q3R1"/>
<protein>
    <submittedName>
        <fullName evidence="2">Uncharacterized protein</fullName>
    </submittedName>
</protein>
<evidence type="ECO:0000313" key="3">
    <source>
        <dbReference type="Proteomes" id="UP001497623"/>
    </source>
</evidence>
<feature type="non-terminal residue" evidence="2">
    <location>
        <position position="270"/>
    </location>
</feature>
<evidence type="ECO:0000313" key="2">
    <source>
        <dbReference type="EMBL" id="CAL4069371.1"/>
    </source>
</evidence>
<dbReference type="EMBL" id="CAXKWB010003498">
    <property type="protein sequence ID" value="CAL4069371.1"/>
    <property type="molecule type" value="Genomic_DNA"/>
</dbReference>
<feature type="region of interest" description="Disordered" evidence="1">
    <location>
        <begin position="1"/>
        <end position="151"/>
    </location>
</feature>
<feature type="compositionally biased region" description="Acidic residues" evidence="1">
    <location>
        <begin position="255"/>
        <end position="270"/>
    </location>
</feature>
<name>A0AAV2Q3R1_MEGNR</name>